<dbReference type="GeneID" id="89926075"/>
<reference evidence="2 3" key="1">
    <citation type="submission" date="2023-08" db="EMBL/GenBank/DDBJ databases">
        <title>Black Yeasts Isolated from many extreme environments.</title>
        <authorList>
            <person name="Coleine C."/>
            <person name="Stajich J.E."/>
            <person name="Selbmann L."/>
        </authorList>
    </citation>
    <scope>NUCLEOTIDE SEQUENCE [LARGE SCALE GENOMIC DNA]</scope>
    <source>
        <strain evidence="2 3">CCFEE 5935</strain>
    </source>
</reference>
<comment type="caution">
    <text evidence="2">The sequence shown here is derived from an EMBL/GenBank/DDBJ whole genome shotgun (WGS) entry which is preliminary data.</text>
</comment>
<evidence type="ECO:0000256" key="1">
    <source>
        <dbReference type="SAM" id="Phobius"/>
    </source>
</evidence>
<keyword evidence="1" id="KW-1133">Transmembrane helix</keyword>
<organism evidence="2 3">
    <name type="scientific">Saxophila tyrrhenica</name>
    <dbReference type="NCBI Taxonomy" id="1690608"/>
    <lineage>
        <taxon>Eukaryota</taxon>
        <taxon>Fungi</taxon>
        <taxon>Dikarya</taxon>
        <taxon>Ascomycota</taxon>
        <taxon>Pezizomycotina</taxon>
        <taxon>Dothideomycetes</taxon>
        <taxon>Dothideomycetidae</taxon>
        <taxon>Mycosphaerellales</taxon>
        <taxon>Extremaceae</taxon>
        <taxon>Saxophila</taxon>
    </lineage>
</organism>
<proteinExistence type="predicted"/>
<protein>
    <submittedName>
        <fullName evidence="2">Uncharacterized protein</fullName>
    </submittedName>
</protein>
<feature type="transmembrane region" description="Helical" evidence="1">
    <location>
        <begin position="265"/>
        <end position="284"/>
    </location>
</feature>
<feature type="transmembrane region" description="Helical" evidence="1">
    <location>
        <begin position="101"/>
        <end position="123"/>
    </location>
</feature>
<dbReference type="RefSeq" id="XP_064659343.1">
    <property type="nucleotide sequence ID" value="XM_064801982.1"/>
</dbReference>
<evidence type="ECO:0000313" key="2">
    <source>
        <dbReference type="EMBL" id="KAK5170145.1"/>
    </source>
</evidence>
<sequence length="309" mass="35489">MEMIEKLEAWRRSEHYEQLSDEHPYATPRNCQTGATKWFKSMKWRSLRARNAWVPQFRGKQYKKLDDVEDSPESTSRRSSWKTMIESSTWPTFSKMLKAGCYLPITSLLLEVVIIVLFLTLYLRLPDDPAIGDRERIASQYSAWPFISCVGSTTPIVYQSLSILTAVFFLSSAGRSFYYTRHHLVGYWLRRAQLVETSIGTALLIWLVFASDDVDSHLHIALVALRLLFLFATKLTAWTVWFLMRRSYYDLGADRLWMISFSWKTVMLVPGVVAATLANVGAFSCKDSKQIQKPGTTCYRLIFGAAVSD</sequence>
<keyword evidence="3" id="KW-1185">Reference proteome</keyword>
<dbReference type="AlphaFoldDB" id="A0AAV9PE19"/>
<dbReference type="Proteomes" id="UP001337655">
    <property type="component" value="Unassembled WGS sequence"/>
</dbReference>
<gene>
    <name evidence="2" type="ORF">LTR77_004730</name>
</gene>
<name>A0AAV9PE19_9PEZI</name>
<keyword evidence="1" id="KW-0472">Membrane</keyword>
<keyword evidence="1" id="KW-0812">Transmembrane</keyword>
<feature type="transmembrane region" description="Helical" evidence="1">
    <location>
        <begin position="143"/>
        <end position="171"/>
    </location>
</feature>
<feature type="transmembrane region" description="Helical" evidence="1">
    <location>
        <begin position="223"/>
        <end position="244"/>
    </location>
</feature>
<dbReference type="EMBL" id="JAVRRT010000007">
    <property type="protein sequence ID" value="KAK5170145.1"/>
    <property type="molecule type" value="Genomic_DNA"/>
</dbReference>
<accession>A0AAV9PE19</accession>
<feature type="transmembrane region" description="Helical" evidence="1">
    <location>
        <begin position="192"/>
        <end position="211"/>
    </location>
</feature>
<evidence type="ECO:0000313" key="3">
    <source>
        <dbReference type="Proteomes" id="UP001337655"/>
    </source>
</evidence>